<dbReference type="STRING" id="36844.SAMN04488501_11358"/>
<evidence type="ECO:0000313" key="3">
    <source>
        <dbReference type="Proteomes" id="UP000037043"/>
    </source>
</evidence>
<evidence type="ECO:0000313" key="2">
    <source>
        <dbReference type="EMBL" id="KOA19419.1"/>
    </source>
</evidence>
<dbReference type="SUPFAM" id="SSF54909">
    <property type="entry name" value="Dimeric alpha+beta barrel"/>
    <property type="match status" value="1"/>
</dbReference>
<sequence length="100" mass="11707">MLKHIVMWKLKEFAEDKGKIENAKEIKSKLENLKGKINEIQVIEVGININDSVQSYDVVLYSEFKDEDALERYQKHPEHVKVGEFIGKVREDRVVADYMV</sequence>
<reference evidence="3" key="1">
    <citation type="submission" date="2015-08" db="EMBL/GenBank/DDBJ databases">
        <title>Genome sequence of the strict anaerobe Clostridium homopropionicum LuHBu1 (DSM 5847T).</title>
        <authorList>
            <person name="Poehlein A."/>
            <person name="Beck M."/>
            <person name="Schiel-Bengelsdorf B."/>
            <person name="Bengelsdorf F.R."/>
            <person name="Daniel R."/>
            <person name="Duerre P."/>
        </authorList>
    </citation>
    <scope>NUCLEOTIDE SEQUENCE [LARGE SCALE GENOMIC DNA]</scope>
    <source>
        <strain evidence="3">DSM 5847</strain>
    </source>
</reference>
<dbReference type="PANTHER" id="PTHR37832">
    <property type="entry name" value="BLL2683 PROTEIN"/>
    <property type="match status" value="1"/>
</dbReference>
<dbReference type="AlphaFoldDB" id="A0A0L6Z8X4"/>
<dbReference type="Pfam" id="PF07876">
    <property type="entry name" value="Dabb"/>
    <property type="match status" value="1"/>
</dbReference>
<feature type="domain" description="Stress-response A/B barrel" evidence="1">
    <location>
        <begin position="2"/>
        <end position="98"/>
    </location>
</feature>
<protein>
    <submittedName>
        <fullName evidence="2">Stress responsive A/B barrel domain protein</fullName>
    </submittedName>
</protein>
<dbReference type="PROSITE" id="PS51502">
    <property type="entry name" value="S_R_A_B_BARREL"/>
    <property type="match status" value="1"/>
</dbReference>
<dbReference type="RefSeq" id="WP_052221728.1">
    <property type="nucleotide sequence ID" value="NZ_LHUR01000024.1"/>
</dbReference>
<dbReference type="PANTHER" id="PTHR37832:SF1">
    <property type="entry name" value="STRESS-RESPONSE A_B BARREL DOMAIN-CONTAINING PROTEIN"/>
    <property type="match status" value="1"/>
</dbReference>
<dbReference type="EMBL" id="LHUR01000024">
    <property type="protein sequence ID" value="KOA19419.1"/>
    <property type="molecule type" value="Genomic_DNA"/>
</dbReference>
<dbReference type="InterPro" id="IPR011008">
    <property type="entry name" value="Dimeric_a/b-barrel"/>
</dbReference>
<dbReference type="SMART" id="SM00886">
    <property type="entry name" value="Dabb"/>
    <property type="match status" value="1"/>
</dbReference>
<evidence type="ECO:0000259" key="1">
    <source>
        <dbReference type="PROSITE" id="PS51502"/>
    </source>
</evidence>
<dbReference type="Proteomes" id="UP000037043">
    <property type="component" value="Unassembled WGS sequence"/>
</dbReference>
<keyword evidence="3" id="KW-1185">Reference proteome</keyword>
<comment type="caution">
    <text evidence="2">The sequence shown here is derived from an EMBL/GenBank/DDBJ whole genome shotgun (WGS) entry which is preliminary data.</text>
</comment>
<accession>A0A0L6Z8X4</accession>
<dbReference type="InterPro" id="IPR013097">
    <property type="entry name" value="Dabb"/>
</dbReference>
<name>A0A0L6Z8X4_9CLOT</name>
<organism evidence="2 3">
    <name type="scientific">Clostridium homopropionicum DSM 5847</name>
    <dbReference type="NCBI Taxonomy" id="1121318"/>
    <lineage>
        <taxon>Bacteria</taxon>
        <taxon>Bacillati</taxon>
        <taxon>Bacillota</taxon>
        <taxon>Clostridia</taxon>
        <taxon>Eubacteriales</taxon>
        <taxon>Clostridiaceae</taxon>
        <taxon>Clostridium</taxon>
    </lineage>
</organism>
<dbReference type="Gene3D" id="3.30.70.100">
    <property type="match status" value="1"/>
</dbReference>
<dbReference type="PATRIC" id="fig|1121318.3.peg.2219"/>
<proteinExistence type="predicted"/>
<gene>
    <name evidence="2" type="ORF">CLHOM_22100</name>
</gene>